<dbReference type="AlphaFoldDB" id="A0A136M030"/>
<gene>
    <name evidence="1" type="ORF">TR69_WS6001000134</name>
</gene>
<dbReference type="EMBL" id="JYNZ01000002">
    <property type="protein sequence ID" value="KXK27260.1"/>
    <property type="molecule type" value="Genomic_DNA"/>
</dbReference>
<proteinExistence type="predicted"/>
<reference evidence="1 2" key="1">
    <citation type="submission" date="2015-02" db="EMBL/GenBank/DDBJ databases">
        <title>Improved understanding of the partial-nitritation anammox process through 23 genomes representing the majority of the microbial community.</title>
        <authorList>
            <person name="Speth D.R."/>
            <person name="In T Zandt M."/>
            <person name="Guerrero Cruz S."/>
            <person name="Jetten M.S."/>
            <person name="Dutilh B.E."/>
        </authorList>
    </citation>
    <scope>NUCLEOTIDE SEQUENCE [LARGE SCALE GENOMIC DNA]</scope>
    <source>
        <strain evidence="1">OLB20</strain>
    </source>
</reference>
<name>A0A136M030_9BACT</name>
<evidence type="ECO:0000313" key="2">
    <source>
        <dbReference type="Proteomes" id="UP000070457"/>
    </source>
</evidence>
<accession>A0A136M030</accession>
<evidence type="ECO:0000313" key="1">
    <source>
        <dbReference type="EMBL" id="KXK27260.1"/>
    </source>
</evidence>
<protein>
    <submittedName>
        <fullName evidence="1">Uncharacterized protein</fullName>
    </submittedName>
</protein>
<organism evidence="1 2">
    <name type="scientific">candidate division WS6 bacterium OLB20</name>
    <dbReference type="NCBI Taxonomy" id="1617426"/>
    <lineage>
        <taxon>Bacteria</taxon>
        <taxon>Candidatus Dojkabacteria</taxon>
    </lineage>
</organism>
<sequence length="327" mass="36863">MHTFEYLIHKIISGRKLAQSYREARAEYLKRAGLESDPEVTDIGLVSALLDTDRYQSINNPYCSYVNTRRLNTLANEVGQVVHLLPQELKLLGDASLLESIFFHLNLELYEPEREEAVKLAETLKPQLHGYQTENPTHVFAEHLERANDGFFSAVMHFTGYAIALGPRYEELFEEDDNPVLPLETGLAMPVELGRSVAKSFSGPVQSFDDLMSRLRMVFPAPDRSSESSLYHAILSLRHSTHSRQPLLRAISIMLGDGDVTEVTYRSGFSVTRGKMERHCPAAQLTKSILSGYGRWVSESPEGDASQAAAYKRVLSGYLEHAFRKQR</sequence>
<comment type="caution">
    <text evidence="1">The sequence shown here is derived from an EMBL/GenBank/DDBJ whole genome shotgun (WGS) entry which is preliminary data.</text>
</comment>
<dbReference type="Proteomes" id="UP000070457">
    <property type="component" value="Unassembled WGS sequence"/>
</dbReference>